<dbReference type="InterPro" id="IPR051048">
    <property type="entry name" value="Peptidase_S8/S53_subtilisin"/>
</dbReference>
<dbReference type="Pfam" id="PF00082">
    <property type="entry name" value="Peptidase_S8"/>
    <property type="match status" value="1"/>
</dbReference>
<dbReference type="PRINTS" id="PR00723">
    <property type="entry name" value="SUBTILISIN"/>
</dbReference>
<keyword evidence="6" id="KW-0732">Signal</keyword>
<feature type="active site" description="Charge relay system" evidence="5">
    <location>
        <position position="202"/>
    </location>
</feature>
<proteinExistence type="inferred from homology"/>
<dbReference type="PANTHER" id="PTHR43399:SF4">
    <property type="entry name" value="CELL WALL-ASSOCIATED PROTEASE"/>
    <property type="match status" value="1"/>
</dbReference>
<dbReference type="EMBL" id="BAAAHQ010000015">
    <property type="protein sequence ID" value="GAA0930027.1"/>
    <property type="molecule type" value="Genomic_DNA"/>
</dbReference>
<keyword evidence="9" id="KW-1185">Reference proteome</keyword>
<name>A0ABP4A105_9ACTN</name>
<sequence>MLATAMVASTTAGVATAATASAAPAGASPGTVTLLTGDRVTVTDQGYHVEPGAQREVRFEVTKRDGDLHIVPSDARPLVAQGLLDERLFNVTQLLEWGYGDAHKKEIPLITQSASGEAAVLGGARQARQLAGLGLATMNVPKAEAARTWKAVADGARTRASGKIWLDGKRFPTLDRSVAQIGAPQAWQQGLTGAGVTVAVLDTGYDPDHPDLKGVVTHSRNFSDEPNPTDENGHGTHVSATVAGVGDKYKGVAPGAKLAVGKLGSFGFTDSVLLAGMQWAAVDVKAKIISMSLGGPDTPDLDPVEQAVNTLSEQTGTLFVIAAGNSGSRPGTVDSPGSADAALTVGAVDKSDKMAVFSSRGPRKHDHAVKPDVTAPGVDIIAAAAKGTADGSHVAMSGTSMATPHVAGAAAILAQKHPDWTGKQLKAALTGSAAPQPGTTLFDQGAGRVDVLRAVTQQVVATPANLHAAFPYGSTGGRVATREIVYTNAADTPVTLDLTVEGETLRVSAQRVEIPAKGSTPVTVTINTEGKAPGDHPGTVTAKAGDQIVRTVANAWVEPESYDVRFTAVDRTGAPAAMLGYAYTADGQLRNLGYWEGSGTYRLPAGEWNVYLDVQGASEYTTAHQVVKVAGPTEVNVDARQGKPVAFTVDEPTAAPERLFEQFVGNGWWRLGWLAIGLEPSAFYAIPTKQTGLTYMARTLWHKPGATPSPYRYDLVIRGADGIPENLTYAARTKDLAKVTTTHRGAGVAATGRHYVAHEWAENDWSFGIGTPNVTLPGTLIQYRTPGLTWQSALGTGNAFTEDTGRRLAGGHTRETWNAAVSGPSFATLGGERDGDKLAFSAARLFSDAARGRTGMDADASGSVTLAKDGQVVAKTDYTGCYVFDPRGCGVEATLPAEAATYTLTATGTRQVPHSTLSTSVEAAWTFRSARTASAQALPLTAVRFAPHGLDDHNRAKPGSTTTIPIWTERNPGATKAQVKSLRLEMSADDGATWTTVPVKAAGPHWAARIANPAAAGFVSLRASATDGNGDTVTQTVRRAYAIG</sequence>
<gene>
    <name evidence="8" type="ORF">GCM10009560_34250</name>
</gene>
<keyword evidence="2 5" id="KW-0645">Protease</keyword>
<dbReference type="SUPFAM" id="SSF52743">
    <property type="entry name" value="Subtilisin-like"/>
    <property type="match status" value="1"/>
</dbReference>
<dbReference type="InterPro" id="IPR000209">
    <property type="entry name" value="Peptidase_S8/S53_dom"/>
</dbReference>
<feature type="active site" description="Charge relay system" evidence="5">
    <location>
        <position position="400"/>
    </location>
</feature>
<feature type="active site" description="Charge relay system" evidence="5">
    <location>
        <position position="234"/>
    </location>
</feature>
<accession>A0ABP4A105</accession>
<dbReference type="Gene3D" id="3.40.50.200">
    <property type="entry name" value="Peptidase S8/S53 domain"/>
    <property type="match status" value="1"/>
</dbReference>
<evidence type="ECO:0000313" key="8">
    <source>
        <dbReference type="EMBL" id="GAA0930027.1"/>
    </source>
</evidence>
<feature type="signal peptide" evidence="6">
    <location>
        <begin position="1"/>
        <end position="17"/>
    </location>
</feature>
<keyword evidence="3 5" id="KW-0378">Hydrolase</keyword>
<evidence type="ECO:0000256" key="2">
    <source>
        <dbReference type="ARBA" id="ARBA00022670"/>
    </source>
</evidence>
<reference evidence="9" key="1">
    <citation type="journal article" date="2019" name="Int. J. Syst. Evol. Microbiol.">
        <title>The Global Catalogue of Microorganisms (GCM) 10K type strain sequencing project: providing services to taxonomists for standard genome sequencing and annotation.</title>
        <authorList>
            <consortium name="The Broad Institute Genomics Platform"/>
            <consortium name="The Broad Institute Genome Sequencing Center for Infectious Disease"/>
            <person name="Wu L."/>
            <person name="Ma J."/>
        </authorList>
    </citation>
    <scope>NUCLEOTIDE SEQUENCE [LARGE SCALE GENOMIC DNA]</scope>
    <source>
        <strain evidence="9">JCM 11136</strain>
    </source>
</reference>
<dbReference type="Proteomes" id="UP001501578">
    <property type="component" value="Unassembled WGS sequence"/>
</dbReference>
<organism evidence="8 9">
    <name type="scientific">Nonomuraea longicatena</name>
    <dbReference type="NCBI Taxonomy" id="83682"/>
    <lineage>
        <taxon>Bacteria</taxon>
        <taxon>Bacillati</taxon>
        <taxon>Actinomycetota</taxon>
        <taxon>Actinomycetes</taxon>
        <taxon>Streptosporangiales</taxon>
        <taxon>Streptosporangiaceae</taxon>
        <taxon>Nonomuraea</taxon>
    </lineage>
</organism>
<keyword evidence="4 5" id="KW-0720">Serine protease</keyword>
<evidence type="ECO:0000256" key="4">
    <source>
        <dbReference type="ARBA" id="ARBA00022825"/>
    </source>
</evidence>
<dbReference type="PROSITE" id="PS51892">
    <property type="entry name" value="SUBTILASE"/>
    <property type="match status" value="1"/>
</dbReference>
<dbReference type="InterPro" id="IPR036852">
    <property type="entry name" value="Peptidase_S8/S53_dom_sf"/>
</dbReference>
<evidence type="ECO:0000256" key="1">
    <source>
        <dbReference type="ARBA" id="ARBA00011073"/>
    </source>
</evidence>
<evidence type="ECO:0000313" key="9">
    <source>
        <dbReference type="Proteomes" id="UP001501578"/>
    </source>
</evidence>
<feature type="chain" id="PRO_5046493568" evidence="6">
    <location>
        <begin position="18"/>
        <end position="1044"/>
    </location>
</feature>
<evidence type="ECO:0000256" key="6">
    <source>
        <dbReference type="SAM" id="SignalP"/>
    </source>
</evidence>
<comment type="caution">
    <text evidence="8">The sequence shown here is derived from an EMBL/GenBank/DDBJ whole genome shotgun (WGS) entry which is preliminary data.</text>
</comment>
<evidence type="ECO:0000259" key="7">
    <source>
        <dbReference type="Pfam" id="PF00082"/>
    </source>
</evidence>
<dbReference type="PROSITE" id="PS00138">
    <property type="entry name" value="SUBTILASE_SER"/>
    <property type="match status" value="1"/>
</dbReference>
<dbReference type="PANTHER" id="PTHR43399">
    <property type="entry name" value="SUBTILISIN-RELATED"/>
    <property type="match status" value="1"/>
</dbReference>
<evidence type="ECO:0000256" key="5">
    <source>
        <dbReference type="PROSITE-ProRule" id="PRU01240"/>
    </source>
</evidence>
<dbReference type="InterPro" id="IPR015500">
    <property type="entry name" value="Peptidase_S8_subtilisin-rel"/>
</dbReference>
<feature type="domain" description="Peptidase S8/S53" evidence="7">
    <location>
        <begin position="193"/>
        <end position="447"/>
    </location>
</feature>
<dbReference type="InterPro" id="IPR023828">
    <property type="entry name" value="Peptidase_S8_Ser-AS"/>
</dbReference>
<protein>
    <submittedName>
        <fullName evidence="8">S8 family serine peptidase</fullName>
    </submittedName>
</protein>
<evidence type="ECO:0000256" key="3">
    <source>
        <dbReference type="ARBA" id="ARBA00022801"/>
    </source>
</evidence>
<comment type="similarity">
    <text evidence="1 5">Belongs to the peptidase S8 family.</text>
</comment>